<accession>A0A2K3JKR6</accession>
<dbReference type="AlphaFoldDB" id="A0A2K3JKR6"/>
<protein>
    <submittedName>
        <fullName evidence="1">Uncharacterized protein</fullName>
    </submittedName>
</protein>
<evidence type="ECO:0000313" key="2">
    <source>
        <dbReference type="Proteomes" id="UP000236291"/>
    </source>
</evidence>
<comment type="caution">
    <text evidence="1">The sequence shown here is derived from an EMBL/GenBank/DDBJ whole genome shotgun (WGS) entry which is preliminary data.</text>
</comment>
<reference evidence="1 2" key="2">
    <citation type="journal article" date="2017" name="Front. Plant Sci.">
        <title>Gene Classification and Mining of Molecular Markers Useful in Red Clover (Trifolium pratense) Breeding.</title>
        <authorList>
            <person name="Istvanek J."/>
            <person name="Dluhosova J."/>
            <person name="Dluhos P."/>
            <person name="Patkova L."/>
            <person name="Nedelnik J."/>
            <person name="Repkova J."/>
        </authorList>
    </citation>
    <scope>NUCLEOTIDE SEQUENCE [LARGE SCALE GENOMIC DNA]</scope>
    <source>
        <strain evidence="2">cv. Tatra</strain>
        <tissue evidence="1">Young leaves</tissue>
    </source>
</reference>
<gene>
    <name evidence="1" type="ORF">L195_g048250</name>
</gene>
<dbReference type="EMBL" id="ASHM01068647">
    <property type="protein sequence ID" value="PNX54629.1"/>
    <property type="molecule type" value="Genomic_DNA"/>
</dbReference>
<organism evidence="1 2">
    <name type="scientific">Trifolium pratense</name>
    <name type="common">Red clover</name>
    <dbReference type="NCBI Taxonomy" id="57577"/>
    <lineage>
        <taxon>Eukaryota</taxon>
        <taxon>Viridiplantae</taxon>
        <taxon>Streptophyta</taxon>
        <taxon>Embryophyta</taxon>
        <taxon>Tracheophyta</taxon>
        <taxon>Spermatophyta</taxon>
        <taxon>Magnoliopsida</taxon>
        <taxon>eudicotyledons</taxon>
        <taxon>Gunneridae</taxon>
        <taxon>Pentapetalae</taxon>
        <taxon>rosids</taxon>
        <taxon>fabids</taxon>
        <taxon>Fabales</taxon>
        <taxon>Fabaceae</taxon>
        <taxon>Papilionoideae</taxon>
        <taxon>50 kb inversion clade</taxon>
        <taxon>NPAAA clade</taxon>
        <taxon>Hologalegina</taxon>
        <taxon>IRL clade</taxon>
        <taxon>Trifolieae</taxon>
        <taxon>Trifolium</taxon>
    </lineage>
</organism>
<proteinExistence type="predicted"/>
<name>A0A2K3JKR6_TRIPR</name>
<dbReference type="Proteomes" id="UP000236291">
    <property type="component" value="Unassembled WGS sequence"/>
</dbReference>
<sequence length="107" mass="11966">MSSIFRLRPFQLLQSERPVYIGADCVRWCHTYPALEDNYVGNMLKRSKQNVGKLAKDGVDEMGARLAQEEDLVSALVFCVSTGSRSRNFGGSGAFPFKVLFRFAVLV</sequence>
<evidence type="ECO:0000313" key="1">
    <source>
        <dbReference type="EMBL" id="PNX54629.1"/>
    </source>
</evidence>
<reference evidence="1 2" key="1">
    <citation type="journal article" date="2014" name="Am. J. Bot.">
        <title>Genome assembly and annotation for red clover (Trifolium pratense; Fabaceae).</title>
        <authorList>
            <person name="Istvanek J."/>
            <person name="Jaros M."/>
            <person name="Krenek A."/>
            <person name="Repkova J."/>
        </authorList>
    </citation>
    <scope>NUCLEOTIDE SEQUENCE [LARGE SCALE GENOMIC DNA]</scope>
    <source>
        <strain evidence="2">cv. Tatra</strain>
        <tissue evidence="1">Young leaves</tissue>
    </source>
</reference>